<organism evidence="1">
    <name type="scientific">viral metagenome</name>
    <dbReference type="NCBI Taxonomy" id="1070528"/>
    <lineage>
        <taxon>unclassified sequences</taxon>
        <taxon>metagenomes</taxon>
        <taxon>organismal metagenomes</taxon>
    </lineage>
</organism>
<dbReference type="AlphaFoldDB" id="A0A6C0ECR4"/>
<protein>
    <submittedName>
        <fullName evidence="1">Uncharacterized protein</fullName>
    </submittedName>
</protein>
<accession>A0A6C0ECR4</accession>
<sequence length="79" mass="9024">MNIEVHKTYHPNGKLATESSYDEINNIYTLKCYDENGDFFSKFVNTKISTGSLLQTYDVNGNLVLHGERIVPSQLNNLR</sequence>
<dbReference type="Gene3D" id="3.90.930.1">
    <property type="match status" value="1"/>
</dbReference>
<name>A0A6C0ECR4_9ZZZZ</name>
<reference evidence="1" key="1">
    <citation type="journal article" date="2020" name="Nature">
        <title>Giant virus diversity and host interactions through global metagenomics.</title>
        <authorList>
            <person name="Schulz F."/>
            <person name="Roux S."/>
            <person name="Paez-Espino D."/>
            <person name="Jungbluth S."/>
            <person name="Walsh D.A."/>
            <person name="Denef V.J."/>
            <person name="McMahon K.D."/>
            <person name="Konstantinidis K.T."/>
            <person name="Eloe-Fadrosh E.A."/>
            <person name="Kyrpides N.C."/>
            <person name="Woyke T."/>
        </authorList>
    </citation>
    <scope>NUCLEOTIDE SEQUENCE</scope>
    <source>
        <strain evidence="1">GVMAG-M-3300023179-27</strain>
    </source>
</reference>
<dbReference type="EMBL" id="MN739783">
    <property type="protein sequence ID" value="QHT26270.1"/>
    <property type="molecule type" value="Genomic_DNA"/>
</dbReference>
<evidence type="ECO:0000313" key="1">
    <source>
        <dbReference type="EMBL" id="QHT26270.1"/>
    </source>
</evidence>
<proteinExistence type="predicted"/>